<dbReference type="Gene3D" id="3.40.50.11960">
    <property type="match status" value="1"/>
</dbReference>
<dbReference type="InterPro" id="IPR019341">
    <property type="entry name" value="Alpha/Gamma-adaptin-bd_p34"/>
</dbReference>
<keyword evidence="3" id="KW-1185">Reference proteome</keyword>
<feature type="region of interest" description="Disordered" evidence="1">
    <location>
        <begin position="319"/>
        <end position="339"/>
    </location>
</feature>
<dbReference type="PANTHER" id="PTHR14659">
    <property type="entry name" value="ALPHA- AND GAMMA-ADAPTIN-BINDING PROTEIN P34"/>
    <property type="match status" value="1"/>
</dbReference>
<feature type="region of interest" description="Disordered" evidence="1">
    <location>
        <begin position="808"/>
        <end position="852"/>
    </location>
</feature>
<evidence type="ECO:0000313" key="3">
    <source>
        <dbReference type="Proteomes" id="UP000051952"/>
    </source>
</evidence>
<name>A0A0S4J2T9_BODSA</name>
<protein>
    <submittedName>
        <fullName evidence="2">Uncharacterized protein</fullName>
    </submittedName>
</protein>
<feature type="region of interest" description="Disordered" evidence="1">
    <location>
        <begin position="941"/>
        <end position="962"/>
    </location>
</feature>
<organism evidence="2 3">
    <name type="scientific">Bodo saltans</name>
    <name type="common">Flagellated protozoan</name>
    <dbReference type="NCBI Taxonomy" id="75058"/>
    <lineage>
        <taxon>Eukaryota</taxon>
        <taxon>Discoba</taxon>
        <taxon>Euglenozoa</taxon>
        <taxon>Kinetoplastea</taxon>
        <taxon>Metakinetoplastina</taxon>
        <taxon>Eubodonida</taxon>
        <taxon>Bodonidae</taxon>
        <taxon>Bodo</taxon>
    </lineage>
</organism>
<sequence length="962" mass="105153">MPQASFCLLKLFLKHTTCRKVSKRKKNGRMARTPEVVILGSGSFQIASELLRWTEHVAPQHSLPALFVKNKYFQVDVQLTWDDANASNRHAGDTDDNNNRNRGEERFEASAVIQQHWQRSFLTQSEYPRGVVLVVDQRPQDLNSTLAPLSAPFYLIPSHADLAFRALMLCVDERQLSPHVRDKWVEQCAINGFELMFHAPLMTTRGVTTTTTSSSSSTSCERNNEALFEHIPPKAERRGIITNRAGRANDEELKGSARLLQLIHNTMWITPGSMTIAATTGLTSSSSSPMPQWDGILVIGHSEATAWDLLSHIGSWRVDDDNDTTTKGEENASSGGAATSKKRRRLLQWVHRYGAIQVEATFLPASIFATSMTDLLPQWMPSGIPRAILFVDDATSNSDGGPHRRVSANVAEMVKSFYLRRIQHHQQQQQQNASADDPSEMLSPMFWLLAPLIITSASDKSLNGGDASKKVVKNKNKNHTSLHQQQLLLHAAEYNHIADRVGAEVITLVRRIHQHRKEESDISASSASTPGLLVAIDDPLLQRSFADNGDDGVVMSDNQTPASSSGWRRLCEVVSCACVALSTPIEQNSVLVVPLSYETATSTVAQVVTSLMQQPAAGGAMSCWPLTKSLVNKYYSANVTIYPTGLGWLRQSTAEHNDGSTTTLSSSTSSLDLERFHVVLFITAGRTAVDVQVDMARYASHWAQLVDETTTQLSDDLSCVEANISNDRDRAVAIWLLTTRRNAVNSASDSNAEELLDAMGEPGVEVVVGPAAGNPTSGASSSGESKENDGLVEGFARIQEIIESTRWPISDSAGGHGVTQQQQQPPKDTFDATEESKPPAPSSSFTTAADDEATSSGLVWQGCELPRFMFVDPNTMRTVAVPELFPKPSSHSAPSSSSTYKATKYDLSGDSLLSWMQKLKTDGHRLRRADRQRQALILAEALADEHDGEDVGGDDISGAASR</sequence>
<dbReference type="OrthoDB" id="273684at2759"/>
<gene>
    <name evidence="2" type="ORF">BSAL_83545</name>
</gene>
<dbReference type="Proteomes" id="UP000051952">
    <property type="component" value="Unassembled WGS sequence"/>
</dbReference>
<feature type="compositionally biased region" description="Basic and acidic residues" evidence="1">
    <location>
        <begin position="828"/>
        <end position="837"/>
    </location>
</feature>
<feature type="region of interest" description="Disordered" evidence="1">
    <location>
        <begin position="766"/>
        <end position="789"/>
    </location>
</feature>
<proteinExistence type="predicted"/>
<dbReference type="AlphaFoldDB" id="A0A0S4J2T9"/>
<evidence type="ECO:0000256" key="1">
    <source>
        <dbReference type="SAM" id="MobiDB-lite"/>
    </source>
</evidence>
<dbReference type="PANTHER" id="PTHR14659:SF1">
    <property type="entry name" value="ALPHA- AND GAMMA-ADAPTIN-BINDING PROTEIN P34"/>
    <property type="match status" value="1"/>
</dbReference>
<evidence type="ECO:0000313" key="2">
    <source>
        <dbReference type="EMBL" id="CUG70101.1"/>
    </source>
</evidence>
<dbReference type="EMBL" id="CYKH01000936">
    <property type="protein sequence ID" value="CUG70101.1"/>
    <property type="molecule type" value="Genomic_DNA"/>
</dbReference>
<reference evidence="3" key="1">
    <citation type="submission" date="2015-09" db="EMBL/GenBank/DDBJ databases">
        <authorList>
            <consortium name="Pathogen Informatics"/>
        </authorList>
    </citation>
    <scope>NUCLEOTIDE SEQUENCE [LARGE SCALE GENOMIC DNA]</scope>
    <source>
        <strain evidence="3">Lake Konstanz</strain>
    </source>
</reference>
<accession>A0A0S4J2T9</accession>
<dbReference type="VEuPathDB" id="TriTrypDB:BSAL_83545"/>
<feature type="compositionally biased region" description="Polar residues" evidence="1">
    <location>
        <begin position="774"/>
        <end position="783"/>
    </location>
</feature>